<dbReference type="Gene3D" id="2.170.190.11">
    <property type="entry name" value="Molybdopterin biosynthesis moea protein, domain 3"/>
    <property type="match status" value="1"/>
</dbReference>
<evidence type="ECO:0000313" key="5">
    <source>
        <dbReference type="Proteomes" id="UP001430455"/>
    </source>
</evidence>
<dbReference type="NCBIfam" id="TIGR00177">
    <property type="entry name" value="molyb_syn"/>
    <property type="match status" value="1"/>
</dbReference>
<dbReference type="SUPFAM" id="SSF63882">
    <property type="entry name" value="MoeA N-terminal region -like"/>
    <property type="match status" value="1"/>
</dbReference>
<dbReference type="Gene3D" id="3.40.980.10">
    <property type="entry name" value="MoaB/Mog-like domain"/>
    <property type="match status" value="1"/>
</dbReference>
<keyword evidence="5" id="KW-1185">Reference proteome</keyword>
<protein>
    <submittedName>
        <fullName evidence="4">Molybdopterin molybdotransferase MoeA</fullName>
    </submittedName>
</protein>
<proteinExistence type="predicted"/>
<evidence type="ECO:0000259" key="3">
    <source>
        <dbReference type="SMART" id="SM00852"/>
    </source>
</evidence>
<dbReference type="RefSeq" id="WP_220578089.1">
    <property type="nucleotide sequence ID" value="NZ_RKLT01000001.1"/>
</dbReference>
<reference evidence="4 5" key="1">
    <citation type="submission" date="2021-06" db="EMBL/GenBank/DDBJ databases">
        <title>Halomicroarcula sp. a new haloarchaeum isolated from saline soil.</title>
        <authorList>
            <person name="Duran-Viseras A."/>
            <person name="Sanchez-Porro C."/>
            <person name="Ventosa A."/>
        </authorList>
    </citation>
    <scope>NUCLEOTIDE SEQUENCE [LARGE SCALE GENOMIC DNA]</scope>
    <source>
        <strain evidence="4 5">F27</strain>
    </source>
</reference>
<sequence>MTDRQDAGFREHTPLSEALIRFGEQVSPHGRAEAVPVTEADERWLAAALTARRDVPGEARAAMDGYAVLAEDTLGASERAPVVLDRNDRAGQGRATPVHTGSELPSGADAVVKVERTDDRDGDVAVRATVAPGENVAPAGEDVAAGTDLFSAGHRLTPADLAVAKSTGHRQLTVAERPRVSVVPTGEELVEDDPGPGQTVETNALMVSRLAERWGGTATYRDVVTDDVDALGDAIERDTDHDVVVTTGGSSVGERDLLPEVVDDRGEMRVHGVAIKPGHPLGFGVVDETPILVLPGYPVSCLVGAVSFLRPAIAWLAGAEPDPLAETAATLTERIHSDLGTTQFVRVSLDDGDATPVRASGAGVLSSAVEADGWVVVGPETEVLDVDATVTVERWP</sequence>
<feature type="domain" description="MoaB/Mog" evidence="3">
    <location>
        <begin position="181"/>
        <end position="315"/>
    </location>
</feature>
<dbReference type="GO" id="GO:0005737">
    <property type="term" value="C:cytoplasm"/>
    <property type="evidence" value="ECO:0007669"/>
    <property type="project" value="TreeGrafter"/>
</dbReference>
<name>A0AAW4P6I8_9EURY</name>
<dbReference type="Pfam" id="PF03453">
    <property type="entry name" value="MoeA_N"/>
    <property type="match status" value="1"/>
</dbReference>
<evidence type="ECO:0000256" key="2">
    <source>
        <dbReference type="ARBA" id="ARBA00023150"/>
    </source>
</evidence>
<dbReference type="InterPro" id="IPR005111">
    <property type="entry name" value="MoeA_C_domain_IV"/>
</dbReference>
<dbReference type="SUPFAM" id="SSF53218">
    <property type="entry name" value="Molybdenum cofactor biosynthesis proteins"/>
    <property type="match status" value="1"/>
</dbReference>
<keyword evidence="2" id="KW-0501">Molybdenum cofactor biosynthesis</keyword>
<organism evidence="4 5">
    <name type="scientific">Haloarcula nitratireducens</name>
    <dbReference type="NCBI Taxonomy" id="2487749"/>
    <lineage>
        <taxon>Archaea</taxon>
        <taxon>Methanobacteriati</taxon>
        <taxon>Methanobacteriota</taxon>
        <taxon>Stenosarchaea group</taxon>
        <taxon>Halobacteria</taxon>
        <taxon>Halobacteriales</taxon>
        <taxon>Haloarculaceae</taxon>
        <taxon>Haloarcula</taxon>
    </lineage>
</organism>
<dbReference type="Gene3D" id="3.90.105.10">
    <property type="entry name" value="Molybdopterin biosynthesis moea protein, domain 2"/>
    <property type="match status" value="1"/>
</dbReference>
<dbReference type="SMART" id="SM00852">
    <property type="entry name" value="MoCF_biosynth"/>
    <property type="match status" value="1"/>
</dbReference>
<dbReference type="Proteomes" id="UP001430455">
    <property type="component" value="Unassembled WGS sequence"/>
</dbReference>
<dbReference type="GO" id="GO:0006777">
    <property type="term" value="P:Mo-molybdopterin cofactor biosynthetic process"/>
    <property type="evidence" value="ECO:0007669"/>
    <property type="project" value="UniProtKB-KW"/>
</dbReference>
<comment type="pathway">
    <text evidence="1">Cofactor biosynthesis; molybdopterin biosynthesis.</text>
</comment>
<evidence type="ECO:0000256" key="1">
    <source>
        <dbReference type="ARBA" id="ARBA00005046"/>
    </source>
</evidence>
<evidence type="ECO:0000313" key="4">
    <source>
        <dbReference type="EMBL" id="MBX0293362.1"/>
    </source>
</evidence>
<dbReference type="GO" id="GO:0061599">
    <property type="term" value="F:molybdopterin molybdotransferase activity"/>
    <property type="evidence" value="ECO:0007669"/>
    <property type="project" value="TreeGrafter"/>
</dbReference>
<dbReference type="InterPro" id="IPR036688">
    <property type="entry name" value="MoeA_C_domain_IV_sf"/>
</dbReference>
<dbReference type="InterPro" id="IPR038987">
    <property type="entry name" value="MoeA-like"/>
</dbReference>
<dbReference type="InterPro" id="IPR036135">
    <property type="entry name" value="MoeA_linker/N_sf"/>
</dbReference>
<dbReference type="PANTHER" id="PTHR10192:SF19">
    <property type="entry name" value="MOLYBDOPTERIN BIOSYNTHESIS PROTEIN MJ0666-RELATED"/>
    <property type="match status" value="1"/>
</dbReference>
<dbReference type="SUPFAM" id="SSF63867">
    <property type="entry name" value="MoeA C-terminal domain-like"/>
    <property type="match status" value="1"/>
</dbReference>
<dbReference type="EMBL" id="RKLT01000001">
    <property type="protein sequence ID" value="MBX0293362.1"/>
    <property type="molecule type" value="Genomic_DNA"/>
</dbReference>
<gene>
    <name evidence="4" type="ORF">EGH23_00530</name>
</gene>
<dbReference type="InterPro" id="IPR005110">
    <property type="entry name" value="MoeA_linker/N"/>
</dbReference>
<comment type="caution">
    <text evidence="4">The sequence shown here is derived from an EMBL/GenBank/DDBJ whole genome shotgun (WGS) entry which is preliminary data.</text>
</comment>
<dbReference type="AlphaFoldDB" id="A0AAW4P6I8"/>
<accession>A0AAW4P6I8</accession>
<dbReference type="Pfam" id="PF03454">
    <property type="entry name" value="MoeA_C"/>
    <property type="match status" value="1"/>
</dbReference>
<dbReference type="Pfam" id="PF00994">
    <property type="entry name" value="MoCF_biosynth"/>
    <property type="match status" value="1"/>
</dbReference>
<dbReference type="Gene3D" id="2.40.340.10">
    <property type="entry name" value="MoeA, C-terminal, domain IV"/>
    <property type="match status" value="1"/>
</dbReference>
<dbReference type="InterPro" id="IPR001453">
    <property type="entry name" value="MoaB/Mog_dom"/>
</dbReference>
<dbReference type="InterPro" id="IPR036425">
    <property type="entry name" value="MoaB/Mog-like_dom_sf"/>
</dbReference>
<dbReference type="PANTHER" id="PTHR10192">
    <property type="entry name" value="MOLYBDOPTERIN BIOSYNTHESIS PROTEIN"/>
    <property type="match status" value="1"/>
</dbReference>
<dbReference type="CDD" id="cd00887">
    <property type="entry name" value="MoeA"/>
    <property type="match status" value="1"/>
</dbReference>